<feature type="non-terminal residue" evidence="1">
    <location>
        <position position="111"/>
    </location>
</feature>
<evidence type="ECO:0000313" key="1">
    <source>
        <dbReference type="EMBL" id="KIJ43444.1"/>
    </source>
</evidence>
<evidence type="ECO:0000313" key="2">
    <source>
        <dbReference type="Proteomes" id="UP000054279"/>
    </source>
</evidence>
<organism evidence="1 2">
    <name type="scientific">Sphaerobolus stellatus (strain SS14)</name>
    <dbReference type="NCBI Taxonomy" id="990650"/>
    <lineage>
        <taxon>Eukaryota</taxon>
        <taxon>Fungi</taxon>
        <taxon>Dikarya</taxon>
        <taxon>Basidiomycota</taxon>
        <taxon>Agaricomycotina</taxon>
        <taxon>Agaricomycetes</taxon>
        <taxon>Phallomycetidae</taxon>
        <taxon>Geastrales</taxon>
        <taxon>Sphaerobolaceae</taxon>
        <taxon>Sphaerobolus</taxon>
    </lineage>
</organism>
<accession>A0A0C9V8Z6</accession>
<sequence length="111" mass="12714">DIYKITIQEAMILLTEAWNEVTEKNMAQCWKHTLILPSTTLPNPSPQSASQTEPVFNFLPAIQDPKAWEIMMRFAMTKMGLPEVEAELQGYLHSHYKDTDWVDAFRAVMAA</sequence>
<evidence type="ECO:0008006" key="3">
    <source>
        <dbReference type="Google" id="ProtNLM"/>
    </source>
</evidence>
<dbReference type="Proteomes" id="UP000054279">
    <property type="component" value="Unassembled WGS sequence"/>
</dbReference>
<gene>
    <name evidence="1" type="ORF">M422DRAFT_122217</name>
</gene>
<keyword evidence="2" id="KW-1185">Reference proteome</keyword>
<dbReference type="HOGENOM" id="CLU_2164530_0_0_1"/>
<dbReference type="OrthoDB" id="162969at2759"/>
<name>A0A0C9V8Z6_SPHS4</name>
<proteinExistence type="predicted"/>
<dbReference type="EMBL" id="KN837123">
    <property type="protein sequence ID" value="KIJ43444.1"/>
    <property type="molecule type" value="Genomic_DNA"/>
</dbReference>
<feature type="non-terminal residue" evidence="1">
    <location>
        <position position="1"/>
    </location>
</feature>
<dbReference type="AlphaFoldDB" id="A0A0C9V8Z6"/>
<protein>
    <recommendedName>
        <fullName evidence="3">DDE-1 domain-containing protein</fullName>
    </recommendedName>
</protein>
<reference evidence="1 2" key="1">
    <citation type="submission" date="2014-06" db="EMBL/GenBank/DDBJ databases">
        <title>Evolutionary Origins and Diversification of the Mycorrhizal Mutualists.</title>
        <authorList>
            <consortium name="DOE Joint Genome Institute"/>
            <consortium name="Mycorrhizal Genomics Consortium"/>
            <person name="Kohler A."/>
            <person name="Kuo A."/>
            <person name="Nagy L.G."/>
            <person name="Floudas D."/>
            <person name="Copeland A."/>
            <person name="Barry K.W."/>
            <person name="Cichocki N."/>
            <person name="Veneault-Fourrey C."/>
            <person name="LaButti K."/>
            <person name="Lindquist E.A."/>
            <person name="Lipzen A."/>
            <person name="Lundell T."/>
            <person name="Morin E."/>
            <person name="Murat C."/>
            <person name="Riley R."/>
            <person name="Ohm R."/>
            <person name="Sun H."/>
            <person name="Tunlid A."/>
            <person name="Henrissat B."/>
            <person name="Grigoriev I.V."/>
            <person name="Hibbett D.S."/>
            <person name="Martin F."/>
        </authorList>
    </citation>
    <scope>NUCLEOTIDE SEQUENCE [LARGE SCALE GENOMIC DNA]</scope>
    <source>
        <strain evidence="1 2">SS14</strain>
    </source>
</reference>